<dbReference type="SUPFAM" id="SSF53850">
    <property type="entry name" value="Periplasmic binding protein-like II"/>
    <property type="match status" value="1"/>
</dbReference>
<protein>
    <submittedName>
        <fullName evidence="7">ABC transporter arginine-binding protein 1</fullName>
    </submittedName>
    <submittedName>
        <fullName evidence="6">Transporter substrate-binding domain-containing protein</fullName>
    </submittedName>
</protein>
<dbReference type="PANTHER" id="PTHR35936:SF38">
    <property type="entry name" value="GLUTAMINE-BINDING PERIPLASMIC PROTEIN"/>
    <property type="match status" value="1"/>
</dbReference>
<dbReference type="RefSeq" id="WP_087479462.1">
    <property type="nucleotide sequence ID" value="NZ_AP024883.1"/>
</dbReference>
<evidence type="ECO:0000313" key="6">
    <source>
        <dbReference type="EMBL" id="MDW6003775.1"/>
    </source>
</evidence>
<proteinExistence type="inferred from homology"/>
<dbReference type="EMBL" id="JAWRCO010000001">
    <property type="protein sequence ID" value="MDW6003775.1"/>
    <property type="molecule type" value="Genomic_DNA"/>
</dbReference>
<dbReference type="Proteomes" id="UP001283366">
    <property type="component" value="Unassembled WGS sequence"/>
</dbReference>
<dbReference type="Pfam" id="PF00497">
    <property type="entry name" value="SBP_bac_3"/>
    <property type="match status" value="1"/>
</dbReference>
<dbReference type="GO" id="GO:0016020">
    <property type="term" value="C:membrane"/>
    <property type="evidence" value="ECO:0007669"/>
    <property type="project" value="InterPro"/>
</dbReference>
<feature type="chain" id="PRO_5012757453" evidence="3">
    <location>
        <begin position="26"/>
        <end position="269"/>
    </location>
</feature>
<dbReference type="PANTHER" id="PTHR35936">
    <property type="entry name" value="MEMBRANE-BOUND LYTIC MUREIN TRANSGLYCOSYLASE F"/>
    <property type="match status" value="1"/>
</dbReference>
<evidence type="ECO:0000313" key="7">
    <source>
        <dbReference type="EMBL" id="SMR99431.1"/>
    </source>
</evidence>
<dbReference type="CDD" id="cd13629">
    <property type="entry name" value="PBP2_Dsm1740"/>
    <property type="match status" value="1"/>
</dbReference>
<comment type="similarity">
    <text evidence="1">Belongs to the bacterial solute-binding protein 3 family.</text>
</comment>
<gene>
    <name evidence="7" type="primary">artJ</name>
    <name evidence="6" type="ORF">SBX37_13040</name>
    <name evidence="7" type="ORF">VIM7927_00656</name>
</gene>
<name>A0A1Y6IQU9_9VIBR</name>
<reference evidence="6 9" key="2">
    <citation type="submission" date="2023-11" db="EMBL/GenBank/DDBJ databases">
        <title>Plant-associative lifestyle of Vibrio porteresiae and its evolutionary dynamics.</title>
        <authorList>
            <person name="Rameshkumar N."/>
            <person name="Kirti K."/>
        </authorList>
    </citation>
    <scope>NUCLEOTIDE SEQUENCE [LARGE SCALE GENOMIC DNA]</scope>
    <source>
        <strain evidence="6 9">MSSRF38</strain>
    </source>
</reference>
<keyword evidence="2 3" id="KW-0732">Signal</keyword>
<sequence>MNKLLKSAIAGAVLACSALTTQVNAAPQSALENILNKGELRACFDAGYVPFEMKTKDGRFVGFDLDMAKHMARSIGVKFVPVNTAWDGIIPALQTDKCDIIISGMTITPERNLKVNFADPYIVIGQSVLISPKLAGKIESYKDLNDPKYTLTSKLGTTGAEAAKRYIPKAKLDLYDTEADAVLQVSNGKADAYVYDLPYNAIYAAQHPQQVTHLDTPFTYEPLGWAIRQDDPNFLNFLNNYLRQVKGDGTYQRIYDKWFKSDSWLKDVQ</sequence>
<dbReference type="OrthoDB" id="9768183at2"/>
<feature type="domain" description="Solute-binding protein family 3/N-terminal" evidence="4">
    <location>
        <begin position="39"/>
        <end position="262"/>
    </location>
</feature>
<feature type="domain" description="Ionotropic glutamate receptor C-terminal" evidence="5">
    <location>
        <begin position="39"/>
        <end position="261"/>
    </location>
</feature>
<evidence type="ECO:0000259" key="5">
    <source>
        <dbReference type="SMART" id="SM00079"/>
    </source>
</evidence>
<accession>A0A1Y6IQU9</accession>
<dbReference type="SMART" id="SM00079">
    <property type="entry name" value="PBPe"/>
    <property type="match status" value="1"/>
</dbReference>
<evidence type="ECO:0000256" key="1">
    <source>
        <dbReference type="ARBA" id="ARBA00010333"/>
    </source>
</evidence>
<feature type="signal peptide" evidence="3">
    <location>
        <begin position="1"/>
        <end position="25"/>
    </location>
</feature>
<evidence type="ECO:0000256" key="2">
    <source>
        <dbReference type="ARBA" id="ARBA00022729"/>
    </source>
</evidence>
<dbReference type="SMART" id="SM00062">
    <property type="entry name" value="PBPb"/>
    <property type="match status" value="1"/>
</dbReference>
<reference evidence="7 8" key="1">
    <citation type="submission" date="2017-05" db="EMBL/GenBank/DDBJ databases">
        <authorList>
            <person name="Song R."/>
            <person name="Chenine A.L."/>
            <person name="Ruprecht R.M."/>
        </authorList>
    </citation>
    <scope>NUCLEOTIDE SEQUENCE [LARGE SCALE GENOMIC DNA]</scope>
    <source>
        <strain evidence="7 8">CECT 7927</strain>
    </source>
</reference>
<dbReference type="EMBL" id="FXXI01000001">
    <property type="protein sequence ID" value="SMR99431.1"/>
    <property type="molecule type" value="Genomic_DNA"/>
</dbReference>
<keyword evidence="9" id="KW-1185">Reference proteome</keyword>
<dbReference type="Proteomes" id="UP000196125">
    <property type="component" value="Unassembled WGS sequence"/>
</dbReference>
<dbReference type="Gene3D" id="3.40.190.10">
    <property type="entry name" value="Periplasmic binding protein-like II"/>
    <property type="match status" value="2"/>
</dbReference>
<organism evidence="7 8">
    <name type="scientific">Vibrio mangrovi</name>
    <dbReference type="NCBI Taxonomy" id="474394"/>
    <lineage>
        <taxon>Bacteria</taxon>
        <taxon>Pseudomonadati</taxon>
        <taxon>Pseudomonadota</taxon>
        <taxon>Gammaproteobacteria</taxon>
        <taxon>Vibrionales</taxon>
        <taxon>Vibrionaceae</taxon>
        <taxon>Vibrio</taxon>
    </lineage>
</organism>
<dbReference type="InterPro" id="IPR001320">
    <property type="entry name" value="Iontro_rcpt_C"/>
</dbReference>
<dbReference type="AlphaFoldDB" id="A0A1Y6IQU9"/>
<evidence type="ECO:0000256" key="3">
    <source>
        <dbReference type="SAM" id="SignalP"/>
    </source>
</evidence>
<dbReference type="GO" id="GO:0015276">
    <property type="term" value="F:ligand-gated monoatomic ion channel activity"/>
    <property type="evidence" value="ECO:0007669"/>
    <property type="project" value="InterPro"/>
</dbReference>
<evidence type="ECO:0000313" key="8">
    <source>
        <dbReference type="Proteomes" id="UP000196125"/>
    </source>
</evidence>
<dbReference type="InterPro" id="IPR001638">
    <property type="entry name" value="Solute-binding_3/MltF_N"/>
</dbReference>
<evidence type="ECO:0000313" key="9">
    <source>
        <dbReference type="Proteomes" id="UP001283366"/>
    </source>
</evidence>
<evidence type="ECO:0000259" key="4">
    <source>
        <dbReference type="SMART" id="SM00062"/>
    </source>
</evidence>